<feature type="non-terminal residue" evidence="1">
    <location>
        <position position="40"/>
    </location>
</feature>
<comment type="caution">
    <text evidence="1">The sequence shown here is derived from an EMBL/GenBank/DDBJ whole genome shotgun (WGS) entry which is preliminary data.</text>
</comment>
<accession>A0ACA9RP84</accession>
<proteinExistence type="predicted"/>
<reference evidence="1" key="1">
    <citation type="submission" date="2021-06" db="EMBL/GenBank/DDBJ databases">
        <authorList>
            <person name="Kallberg Y."/>
            <person name="Tangrot J."/>
            <person name="Rosling A."/>
        </authorList>
    </citation>
    <scope>NUCLEOTIDE SEQUENCE</scope>
    <source>
        <strain evidence="1">28 12/20/2015</strain>
    </source>
</reference>
<sequence length="40" mass="4762">REDNNFQTANSNHAIDNNYYSFSKNHTELPATFLLDFKRK</sequence>
<evidence type="ECO:0000313" key="2">
    <source>
        <dbReference type="Proteomes" id="UP000789366"/>
    </source>
</evidence>
<dbReference type="EMBL" id="CAJVPW010079961">
    <property type="protein sequence ID" value="CAG8800874.1"/>
    <property type="molecule type" value="Genomic_DNA"/>
</dbReference>
<protein>
    <submittedName>
        <fullName evidence="1">4905_t:CDS:1</fullName>
    </submittedName>
</protein>
<organism evidence="1 2">
    <name type="scientific">Cetraspora pellucida</name>
    <dbReference type="NCBI Taxonomy" id="1433469"/>
    <lineage>
        <taxon>Eukaryota</taxon>
        <taxon>Fungi</taxon>
        <taxon>Fungi incertae sedis</taxon>
        <taxon>Mucoromycota</taxon>
        <taxon>Glomeromycotina</taxon>
        <taxon>Glomeromycetes</taxon>
        <taxon>Diversisporales</taxon>
        <taxon>Gigasporaceae</taxon>
        <taxon>Cetraspora</taxon>
    </lineage>
</organism>
<dbReference type="Proteomes" id="UP000789366">
    <property type="component" value="Unassembled WGS sequence"/>
</dbReference>
<name>A0ACA9RP84_9GLOM</name>
<feature type="non-terminal residue" evidence="1">
    <location>
        <position position="1"/>
    </location>
</feature>
<keyword evidence="2" id="KW-1185">Reference proteome</keyword>
<evidence type="ECO:0000313" key="1">
    <source>
        <dbReference type="EMBL" id="CAG8800874.1"/>
    </source>
</evidence>
<gene>
    <name evidence="1" type="ORF">SPELUC_LOCUS18057</name>
</gene>